<protein>
    <submittedName>
        <fullName evidence="1">Uncharacterized protein</fullName>
    </submittedName>
</protein>
<proteinExistence type="predicted"/>
<reference evidence="1 2" key="1">
    <citation type="submission" date="2019-10" db="EMBL/GenBank/DDBJ databases">
        <authorList>
            <person name="Karimi E."/>
        </authorList>
    </citation>
    <scope>NUCLEOTIDE SEQUENCE [LARGE SCALE GENOMIC DNA]</scope>
    <source>
        <strain evidence="1">Bacillus sp. 348</strain>
    </source>
</reference>
<name>A0A653M5L6_BACAB</name>
<dbReference type="RefSeq" id="WP_216896064.1">
    <property type="nucleotide sequence ID" value="NZ_CP194739.1"/>
</dbReference>
<dbReference type="Proteomes" id="UP000433089">
    <property type="component" value="Unassembled WGS sequence"/>
</dbReference>
<dbReference type="EMBL" id="CABWLH010000007">
    <property type="protein sequence ID" value="VXA99317.1"/>
    <property type="molecule type" value="Genomic_DNA"/>
</dbReference>
<evidence type="ECO:0000313" key="1">
    <source>
        <dbReference type="EMBL" id="VXA99317.1"/>
    </source>
</evidence>
<organism evidence="1 2">
    <name type="scientific">Bacillus altitudinis</name>
    <dbReference type="NCBI Taxonomy" id="293387"/>
    <lineage>
        <taxon>Bacteria</taxon>
        <taxon>Bacillati</taxon>
        <taxon>Bacillota</taxon>
        <taxon>Bacilli</taxon>
        <taxon>Bacillales</taxon>
        <taxon>Bacillaceae</taxon>
        <taxon>Bacillus</taxon>
    </lineage>
</organism>
<dbReference type="AlphaFoldDB" id="A0A653M5L6"/>
<sequence length="56" mass="6449">MKSTEDLAPQCFFYLLIGVNVCFKGAENGEIDKKQRLSDDIEGKGEIRNEWIEIKE</sequence>
<evidence type="ECO:0000313" key="2">
    <source>
        <dbReference type="Proteomes" id="UP000433089"/>
    </source>
</evidence>
<accession>A0A653M5L6</accession>
<gene>
    <name evidence="1" type="ORF">BACI348_20063</name>
</gene>